<organism evidence="2 3">
    <name type="scientific">Catenaria anguillulae PL171</name>
    <dbReference type="NCBI Taxonomy" id="765915"/>
    <lineage>
        <taxon>Eukaryota</taxon>
        <taxon>Fungi</taxon>
        <taxon>Fungi incertae sedis</taxon>
        <taxon>Blastocladiomycota</taxon>
        <taxon>Blastocladiomycetes</taxon>
        <taxon>Blastocladiales</taxon>
        <taxon>Catenariaceae</taxon>
        <taxon>Catenaria</taxon>
    </lineage>
</organism>
<sequence>MSMTLPGGSKNSSFASATAAAEATARVELPSPNPARSTATNSPIRPMPSAVAHRSSAHSWTPTTASIIETGATPHGTLSHASNSPRDQNVDPRSSPSPSKGPSFSPLQQQRQQQQPYTNPVSTPHTTVFASHSRRGSAIGFDSSRTSTTTSSNATMATANNNPPNRDVSTASLSSSYGTAAPLPSTNVLYNDPASASVLDALRSSMAGTFESMTNGPRSIDSSNSASSRLRPELLADAIASHPMHRPLLVYHMTRYIFFTSVEPARSVDPNAPRLSMMLATDRLDQALATISSLVHQDSEPWTELAVALAVWLAGDTTDALIWFRGAMLQAFPARPNTPSPDQDSSSAAEDKPMVGDGLISEWGIAVCTKMLRILRLTGDIEGMEQVLRAWSRSTLRSIDPKDVESKAAVDFVRHLALACALDDVGKHMAARKHWAAMFPDAFTDPSRVMNDDDSLSLPGAQTPTISSATGSIPLGLADPAVHRLADHLLATLPVSSAYETILDVISISNLSMTQFAPLLTILALSAGRQDSAAGYTIMWARSRGVQSDNWASMWAPLMGALVSTSGQLPPHAITRRIANWGDPCDAAMLTDVVGMWIRAHGSVKGLRIPGKPNDALCPSVHATAHGFDVEVPATAVAGVGLLGGVVRVAGRWAFDRNGQFLEPVVLRDHRQNGGGISECGMEPVVIESVEYMDGSTKKIRSLMLWFDHLVAIDTRLDGSEKSLVLDVRSLSSIIKSQGVLPLGATAQVRLEQKHRWTRNVVSLMGTYVIQRKPSATTQSVHSDDILADDEDDNEPFNFFHPIHLLPKGNDSPNSNRILHPEVPPYPVAPTYLEFLMDPPRSVFIDNTATTVENKPALAVTLTWELDHSSGKRRYTSHVFHIDCHTATFTPVDVLVNFRLCIAMANQWTIGLIPGSRPQIVKLDASNKEIQRVTVGVLTPVHPPMAGAAPSVAKGVSGGSSSSSKSTNSPSSNSKPAPPPCALEYWSQVKCAIFIAYTMVVVYSIDSMAVIMQLEFSGSNNPRETLHERSLTVCDKSQTHLVVAAGRNLFVLHSPEDDPLAGMTLACYIPLPALPNHVHCELDSDTGMVRVVHVLSAGTGSSQYFRFVVGAQLADSGMGGSGSPDPLKVTGIVALRGWNTCVYLRNGGADKSGSSVDGRGCMVIADPTGVMLLQDQGDVFCDAK</sequence>
<feature type="compositionally biased region" description="Polar residues" evidence="1">
    <location>
        <begin position="34"/>
        <end position="43"/>
    </location>
</feature>
<feature type="region of interest" description="Disordered" evidence="1">
    <location>
        <begin position="1"/>
        <end position="177"/>
    </location>
</feature>
<evidence type="ECO:0000256" key="1">
    <source>
        <dbReference type="SAM" id="MobiDB-lite"/>
    </source>
</evidence>
<feature type="compositionally biased region" description="Polar residues" evidence="1">
    <location>
        <begin position="167"/>
        <end position="177"/>
    </location>
</feature>
<reference evidence="2 3" key="1">
    <citation type="submission" date="2016-07" db="EMBL/GenBank/DDBJ databases">
        <title>Pervasive Adenine N6-methylation of Active Genes in Fungi.</title>
        <authorList>
            <consortium name="DOE Joint Genome Institute"/>
            <person name="Mondo S.J."/>
            <person name="Dannebaum R.O."/>
            <person name="Kuo R.C."/>
            <person name="Labutti K."/>
            <person name="Haridas S."/>
            <person name="Kuo A."/>
            <person name="Salamov A."/>
            <person name="Ahrendt S.R."/>
            <person name="Lipzen A."/>
            <person name="Sullivan W."/>
            <person name="Andreopoulos W.B."/>
            <person name="Clum A."/>
            <person name="Lindquist E."/>
            <person name="Daum C."/>
            <person name="Ramamoorthy G.K."/>
            <person name="Gryganskyi A."/>
            <person name="Culley D."/>
            <person name="Magnuson J.K."/>
            <person name="James T.Y."/>
            <person name="O'Malley M.A."/>
            <person name="Stajich J.E."/>
            <person name="Spatafora J.W."/>
            <person name="Visel A."/>
            <person name="Grigoriev I.V."/>
        </authorList>
    </citation>
    <scope>NUCLEOTIDE SEQUENCE [LARGE SCALE GENOMIC DNA]</scope>
    <source>
        <strain evidence="2 3">PL171</strain>
    </source>
</reference>
<keyword evidence="3" id="KW-1185">Reference proteome</keyword>
<dbReference type="EMBL" id="MCFL01000045">
    <property type="protein sequence ID" value="ORZ32518.1"/>
    <property type="molecule type" value="Genomic_DNA"/>
</dbReference>
<evidence type="ECO:0000313" key="3">
    <source>
        <dbReference type="Proteomes" id="UP000193411"/>
    </source>
</evidence>
<dbReference type="AlphaFoldDB" id="A0A1Y2HD45"/>
<accession>A0A1Y2HD45</accession>
<proteinExistence type="predicted"/>
<feature type="compositionally biased region" description="Low complexity" evidence="1">
    <location>
        <begin position="12"/>
        <end position="24"/>
    </location>
</feature>
<name>A0A1Y2HD45_9FUNG</name>
<feature type="compositionally biased region" description="Polar residues" evidence="1">
    <location>
        <begin position="57"/>
        <end position="67"/>
    </location>
</feature>
<feature type="compositionally biased region" description="Polar residues" evidence="1">
    <location>
        <begin position="116"/>
        <end position="130"/>
    </location>
</feature>
<dbReference type="Proteomes" id="UP000193411">
    <property type="component" value="Unassembled WGS sequence"/>
</dbReference>
<gene>
    <name evidence="2" type="ORF">BCR44DRAFT_88490</name>
</gene>
<feature type="compositionally biased region" description="Low complexity" evidence="1">
    <location>
        <begin position="143"/>
        <end position="166"/>
    </location>
</feature>
<feature type="region of interest" description="Disordered" evidence="1">
    <location>
        <begin position="949"/>
        <end position="977"/>
    </location>
</feature>
<dbReference type="OrthoDB" id="10628796at2759"/>
<feature type="compositionally biased region" description="Low complexity" evidence="1">
    <location>
        <begin position="92"/>
        <end position="115"/>
    </location>
</feature>
<protein>
    <submittedName>
        <fullName evidence="2">Uncharacterized protein</fullName>
    </submittedName>
</protein>
<feature type="compositionally biased region" description="Low complexity" evidence="1">
    <location>
        <begin position="949"/>
        <end position="975"/>
    </location>
</feature>
<evidence type="ECO:0000313" key="2">
    <source>
        <dbReference type="EMBL" id="ORZ32518.1"/>
    </source>
</evidence>
<comment type="caution">
    <text evidence="2">The sequence shown here is derived from an EMBL/GenBank/DDBJ whole genome shotgun (WGS) entry which is preliminary data.</text>
</comment>